<dbReference type="EC" id="2.7.13.3" evidence="2"/>
<dbReference type="InterPro" id="IPR036097">
    <property type="entry name" value="HisK_dim/P_sf"/>
</dbReference>
<dbReference type="SMART" id="SM00086">
    <property type="entry name" value="PAC"/>
    <property type="match status" value="1"/>
</dbReference>
<keyword evidence="5" id="KW-0418">Kinase</keyword>
<name>A0ABT0U2B5_9BACT</name>
<dbReference type="CDD" id="cd00130">
    <property type="entry name" value="PAS"/>
    <property type="match status" value="2"/>
</dbReference>
<dbReference type="SUPFAM" id="SSF47384">
    <property type="entry name" value="Homodimeric domain of signal transducing histidine kinase"/>
    <property type="match status" value="1"/>
</dbReference>
<sequence length="493" mass="57115">MLTKNFNWQEITNKLSHSVFLIREDGSFLYANDYACEHLKYSREELLSMKVFDITTRYQKLSWTETWANFRKNKIARHESTHRDRDGNEHPVLVSVNYNDDSGEQPFLIVHTNDISESQRDRQQLLMAIKSAQVGFWDMCLKSGIVYISPELHRQLGQDVDTPWNVESWKGLLHPDDRDRAIACFDDFRSGKMEEYQNIYRLRHTDGDYRWFESRGQFLYDSTGNPIRLVGTQIDITEQKRIEQEVRKMLRRSEAVSKSLARSNHDLEQFAYVASHDLRAPLRGLIHLTNWVREDAADADVELPANVLSHLEKMQGQVERMDALLSGLLEYSRVGNRNHMQRSINLQAVLNDAVELSDVPENFKVILPKEDATWTTVREPLQRIFQNLIDNAVKHHDRESGTITITYEENENDFLFSVSDDGPGIEEKYHAKVFEIFQKLHQSSGDDGAGLGLTIVQKLVQTMGGNISIHNVEPRGTEFRFTWPKEISSEELA</sequence>
<dbReference type="InterPro" id="IPR005467">
    <property type="entry name" value="His_kinase_dom"/>
</dbReference>
<dbReference type="InterPro" id="IPR036890">
    <property type="entry name" value="HATPase_C_sf"/>
</dbReference>
<dbReference type="SUPFAM" id="SSF55785">
    <property type="entry name" value="PYP-like sensor domain (PAS domain)"/>
    <property type="match status" value="2"/>
</dbReference>
<keyword evidence="8" id="KW-0067">ATP-binding</keyword>
<evidence type="ECO:0000256" key="4">
    <source>
        <dbReference type="ARBA" id="ARBA00022679"/>
    </source>
</evidence>
<evidence type="ECO:0000256" key="1">
    <source>
        <dbReference type="ARBA" id="ARBA00000085"/>
    </source>
</evidence>
<evidence type="ECO:0000256" key="2">
    <source>
        <dbReference type="ARBA" id="ARBA00012438"/>
    </source>
</evidence>
<comment type="catalytic activity">
    <reaction evidence="1">
        <text>ATP + protein L-histidine = ADP + protein N-phospho-L-histidine.</text>
        <dbReference type="EC" id="2.7.13.3"/>
    </reaction>
</comment>
<dbReference type="GO" id="GO:0005524">
    <property type="term" value="F:ATP binding"/>
    <property type="evidence" value="ECO:0007669"/>
    <property type="project" value="UniProtKB-KW"/>
</dbReference>
<dbReference type="Pfam" id="PF08447">
    <property type="entry name" value="PAS_3"/>
    <property type="match status" value="1"/>
</dbReference>
<dbReference type="SMART" id="SM00091">
    <property type="entry name" value="PAS"/>
    <property type="match status" value="2"/>
</dbReference>
<dbReference type="InterPro" id="IPR000014">
    <property type="entry name" value="PAS"/>
</dbReference>
<dbReference type="SMART" id="SM00388">
    <property type="entry name" value="HisKA"/>
    <property type="match status" value="1"/>
</dbReference>
<dbReference type="InterPro" id="IPR003661">
    <property type="entry name" value="HisK_dim/P_dom"/>
</dbReference>
<evidence type="ECO:0000259" key="6">
    <source>
        <dbReference type="PROSITE" id="PS50109"/>
    </source>
</evidence>
<dbReference type="InterPro" id="IPR035965">
    <property type="entry name" value="PAS-like_dom_sf"/>
</dbReference>
<dbReference type="InterPro" id="IPR013655">
    <property type="entry name" value="PAS_fold_3"/>
</dbReference>
<dbReference type="PROSITE" id="PS50113">
    <property type="entry name" value="PAC"/>
    <property type="match status" value="1"/>
</dbReference>
<dbReference type="CDD" id="cd00075">
    <property type="entry name" value="HATPase"/>
    <property type="match status" value="1"/>
</dbReference>
<dbReference type="Proteomes" id="UP001202961">
    <property type="component" value="Unassembled WGS sequence"/>
</dbReference>
<keyword evidence="4" id="KW-0808">Transferase</keyword>
<dbReference type="InterPro" id="IPR004358">
    <property type="entry name" value="Sig_transdc_His_kin-like_C"/>
</dbReference>
<dbReference type="SUPFAM" id="SSF55874">
    <property type="entry name" value="ATPase domain of HSP90 chaperone/DNA topoisomerase II/histidine kinase"/>
    <property type="match status" value="1"/>
</dbReference>
<keyword evidence="3" id="KW-0597">Phosphoprotein</keyword>
<dbReference type="CDD" id="cd00082">
    <property type="entry name" value="HisKA"/>
    <property type="match status" value="1"/>
</dbReference>
<dbReference type="NCBIfam" id="TIGR00229">
    <property type="entry name" value="sensory_box"/>
    <property type="match status" value="2"/>
</dbReference>
<organism evidence="8 9">
    <name type="scientific">Aporhodopirellula aestuarii</name>
    <dbReference type="NCBI Taxonomy" id="2950107"/>
    <lineage>
        <taxon>Bacteria</taxon>
        <taxon>Pseudomonadati</taxon>
        <taxon>Planctomycetota</taxon>
        <taxon>Planctomycetia</taxon>
        <taxon>Pirellulales</taxon>
        <taxon>Pirellulaceae</taxon>
        <taxon>Aporhodopirellula</taxon>
    </lineage>
</organism>
<evidence type="ECO:0000256" key="3">
    <source>
        <dbReference type="ARBA" id="ARBA00022553"/>
    </source>
</evidence>
<dbReference type="InterPro" id="IPR001610">
    <property type="entry name" value="PAC"/>
</dbReference>
<dbReference type="Pfam" id="PF13426">
    <property type="entry name" value="PAS_9"/>
    <property type="match status" value="1"/>
</dbReference>
<feature type="domain" description="Histidine kinase" evidence="6">
    <location>
        <begin position="273"/>
        <end position="487"/>
    </location>
</feature>
<accession>A0ABT0U2B5</accession>
<dbReference type="EMBL" id="JAMQBK010000028">
    <property type="protein sequence ID" value="MCM2371045.1"/>
    <property type="molecule type" value="Genomic_DNA"/>
</dbReference>
<feature type="domain" description="PAC" evidence="7">
    <location>
        <begin position="196"/>
        <end position="248"/>
    </location>
</feature>
<evidence type="ECO:0000256" key="5">
    <source>
        <dbReference type="ARBA" id="ARBA00022777"/>
    </source>
</evidence>
<gene>
    <name evidence="8" type="ORF">NB063_10535</name>
</gene>
<dbReference type="PROSITE" id="PS50109">
    <property type="entry name" value="HIS_KIN"/>
    <property type="match status" value="1"/>
</dbReference>
<dbReference type="InterPro" id="IPR000700">
    <property type="entry name" value="PAS-assoc_C"/>
</dbReference>
<proteinExistence type="predicted"/>
<dbReference type="PANTHER" id="PTHR43304:SF1">
    <property type="entry name" value="PAC DOMAIN-CONTAINING PROTEIN"/>
    <property type="match status" value="1"/>
</dbReference>
<dbReference type="SMART" id="SM00387">
    <property type="entry name" value="HATPase_c"/>
    <property type="match status" value="1"/>
</dbReference>
<evidence type="ECO:0000313" key="8">
    <source>
        <dbReference type="EMBL" id="MCM2371045.1"/>
    </source>
</evidence>
<evidence type="ECO:0000313" key="9">
    <source>
        <dbReference type="Proteomes" id="UP001202961"/>
    </source>
</evidence>
<evidence type="ECO:0000259" key="7">
    <source>
        <dbReference type="PROSITE" id="PS50113"/>
    </source>
</evidence>
<dbReference type="PRINTS" id="PR00344">
    <property type="entry name" value="BCTRLSENSOR"/>
</dbReference>
<reference evidence="8 9" key="1">
    <citation type="journal article" date="2022" name="Syst. Appl. Microbiol.">
        <title>Rhodopirellula aestuarii sp. nov., a novel member of the genus Rhodopirellula isolated from brackish sediments collected in the Tagus River estuary, Portugal.</title>
        <authorList>
            <person name="Vitorino I.R."/>
            <person name="Klimek D."/>
            <person name="Calusinska M."/>
            <person name="Lobo-da-Cunha A."/>
            <person name="Vasconcelos V."/>
            <person name="Lage O.M."/>
        </authorList>
    </citation>
    <scope>NUCLEOTIDE SEQUENCE [LARGE SCALE GENOMIC DNA]</scope>
    <source>
        <strain evidence="8 9">ICT_H3.1</strain>
    </source>
</reference>
<dbReference type="InterPro" id="IPR003594">
    <property type="entry name" value="HATPase_dom"/>
</dbReference>
<dbReference type="PANTHER" id="PTHR43304">
    <property type="entry name" value="PHYTOCHROME-LIKE PROTEIN CPH1"/>
    <property type="match status" value="1"/>
</dbReference>
<dbReference type="Gene3D" id="1.10.287.130">
    <property type="match status" value="1"/>
</dbReference>
<dbReference type="Pfam" id="PF02518">
    <property type="entry name" value="HATPase_c"/>
    <property type="match status" value="1"/>
</dbReference>
<dbReference type="InterPro" id="IPR052162">
    <property type="entry name" value="Sensor_kinase/Photoreceptor"/>
</dbReference>
<dbReference type="Gene3D" id="3.30.565.10">
    <property type="entry name" value="Histidine kinase-like ATPase, C-terminal domain"/>
    <property type="match status" value="1"/>
</dbReference>
<dbReference type="RefSeq" id="WP_250928687.1">
    <property type="nucleotide sequence ID" value="NZ_JAMQBK010000028.1"/>
</dbReference>
<protein>
    <recommendedName>
        <fullName evidence="2">histidine kinase</fullName>
        <ecNumber evidence="2">2.7.13.3</ecNumber>
    </recommendedName>
</protein>
<dbReference type="Gene3D" id="3.30.450.20">
    <property type="entry name" value="PAS domain"/>
    <property type="match status" value="2"/>
</dbReference>
<keyword evidence="8" id="KW-0547">Nucleotide-binding</keyword>
<dbReference type="Pfam" id="PF00512">
    <property type="entry name" value="HisKA"/>
    <property type="match status" value="1"/>
</dbReference>
<keyword evidence="9" id="KW-1185">Reference proteome</keyword>
<comment type="caution">
    <text evidence="8">The sequence shown here is derived from an EMBL/GenBank/DDBJ whole genome shotgun (WGS) entry which is preliminary data.</text>
</comment>